<dbReference type="Proteomes" id="UP000070412">
    <property type="component" value="Unassembled WGS sequence"/>
</dbReference>
<accession>A0A834RF90</accession>
<proteinExistence type="predicted"/>
<dbReference type="EnsemblMetazoa" id="SSS_8708s_mrna">
    <property type="protein sequence ID" value="KAF7495521.1"/>
    <property type="gene ID" value="SSS_8708"/>
</dbReference>
<sequence>MDQVESDSKQFLIFQQTDCDESSPVALFSGRFNLISIEINHWSKNIPIPSILIEPFRLNQEIDELIEFQLLNQHYLTEIHSHSYESLIVFGYNSNLDQFYVFDSTAVLLFPKPIEIVQHSDQMTSVVHKSMHSTNRISVQIQEDAFIDLNSDHQIVRIHQLLKISKSFVIERRLSYPMRWFSQKSTFVKRQKDLLLAPKNGSKKMSLETFQNFY</sequence>
<organism evidence="1">
    <name type="scientific">Sarcoptes scabiei</name>
    <name type="common">Itch mite</name>
    <name type="synonym">Acarus scabiei</name>
    <dbReference type="NCBI Taxonomy" id="52283"/>
    <lineage>
        <taxon>Eukaryota</taxon>
        <taxon>Metazoa</taxon>
        <taxon>Ecdysozoa</taxon>
        <taxon>Arthropoda</taxon>
        <taxon>Chelicerata</taxon>
        <taxon>Arachnida</taxon>
        <taxon>Acari</taxon>
        <taxon>Acariformes</taxon>
        <taxon>Sarcoptiformes</taxon>
        <taxon>Astigmata</taxon>
        <taxon>Psoroptidia</taxon>
        <taxon>Sarcoptoidea</taxon>
        <taxon>Sarcoptidae</taxon>
        <taxon>Sarcoptinae</taxon>
        <taxon>Sarcoptes</taxon>
    </lineage>
</organism>
<reference evidence="3" key="1">
    <citation type="journal article" date="2020" name="PLoS Negl. Trop. Dis.">
        <title>High-quality nuclear genome for Sarcoptes scabiei-A critical resource for a neglected parasite.</title>
        <authorList>
            <person name="Korhonen P.K."/>
            <person name="Gasser R.B."/>
            <person name="Ma G."/>
            <person name="Wang T."/>
            <person name="Stroehlein A.J."/>
            <person name="Young N.D."/>
            <person name="Ang C.S."/>
            <person name="Fernando D.D."/>
            <person name="Lu H.C."/>
            <person name="Taylor S."/>
            <person name="Reynolds S.L."/>
            <person name="Mofiz E."/>
            <person name="Najaraj S.H."/>
            <person name="Gowda H."/>
            <person name="Madugundu A."/>
            <person name="Renuse S."/>
            <person name="Holt D."/>
            <person name="Pandey A."/>
            <person name="Papenfuss A.T."/>
            <person name="Fischer K."/>
        </authorList>
    </citation>
    <scope>NUCLEOTIDE SEQUENCE [LARGE SCALE GENOMIC DNA]</scope>
</reference>
<keyword evidence="3" id="KW-1185">Reference proteome</keyword>
<evidence type="ECO:0000313" key="3">
    <source>
        <dbReference type="Proteomes" id="UP000070412"/>
    </source>
</evidence>
<protein>
    <submittedName>
        <fullName evidence="1 2">Uncharacterized protein</fullName>
    </submittedName>
</protein>
<dbReference type="AlphaFoldDB" id="A0A834RF90"/>
<dbReference type="EMBL" id="WVUK01000048">
    <property type="protein sequence ID" value="KAF7495521.1"/>
    <property type="molecule type" value="Genomic_DNA"/>
</dbReference>
<evidence type="ECO:0000313" key="1">
    <source>
        <dbReference type="EMBL" id="KAF7495521.1"/>
    </source>
</evidence>
<reference evidence="2" key="3">
    <citation type="submission" date="2022-06" db="UniProtKB">
        <authorList>
            <consortium name="EnsemblMetazoa"/>
        </authorList>
    </citation>
    <scope>IDENTIFICATION</scope>
</reference>
<reference evidence="1" key="2">
    <citation type="submission" date="2020-01" db="EMBL/GenBank/DDBJ databases">
        <authorList>
            <person name="Korhonen P.K.K."/>
            <person name="Guangxu M.G."/>
            <person name="Wang T.W."/>
            <person name="Stroehlein A.J.S."/>
            <person name="Young N.D."/>
            <person name="Ang C.-S.A."/>
            <person name="Fernando D.W.F."/>
            <person name="Lu H.L."/>
            <person name="Taylor S.T."/>
            <person name="Ehtesham M.E.M."/>
            <person name="Najaraj S.H.N."/>
            <person name="Harsha G.H.G."/>
            <person name="Madugundu A.M."/>
            <person name="Renuse S.R."/>
            <person name="Holt D.H."/>
            <person name="Pandey A.P."/>
            <person name="Papenfuss A.P."/>
            <person name="Gasser R.B.G."/>
            <person name="Fischer K.F."/>
        </authorList>
    </citation>
    <scope>NUCLEOTIDE SEQUENCE</scope>
    <source>
        <strain evidence="1">SSS_KF_BRIS2020</strain>
    </source>
</reference>
<evidence type="ECO:0000313" key="2">
    <source>
        <dbReference type="EnsemblMetazoa" id="KAF7495521.1"/>
    </source>
</evidence>
<gene>
    <name evidence="1" type="ORF">SSS_8708</name>
</gene>
<name>A0A834RF90_SARSC</name>